<evidence type="ECO:0000313" key="3">
    <source>
        <dbReference type="Proteomes" id="UP000005824"/>
    </source>
</evidence>
<dbReference type="EMBL" id="ABVL01000038">
    <property type="protein sequence ID" value="EDY16171.1"/>
    <property type="molecule type" value="Genomic_DNA"/>
</dbReference>
<keyword evidence="1" id="KW-0732">Signal</keyword>
<feature type="chain" id="PRO_5002803103" description="Lipoprotein" evidence="1">
    <location>
        <begin position="23"/>
        <end position="113"/>
    </location>
</feature>
<organism evidence="2 3">
    <name type="scientific">Chthoniobacter flavus Ellin428</name>
    <dbReference type="NCBI Taxonomy" id="497964"/>
    <lineage>
        <taxon>Bacteria</taxon>
        <taxon>Pseudomonadati</taxon>
        <taxon>Verrucomicrobiota</taxon>
        <taxon>Spartobacteria</taxon>
        <taxon>Chthoniobacterales</taxon>
        <taxon>Chthoniobacteraceae</taxon>
        <taxon>Chthoniobacter</taxon>
    </lineage>
</organism>
<comment type="caution">
    <text evidence="2">The sequence shown here is derived from an EMBL/GenBank/DDBJ whole genome shotgun (WGS) entry which is preliminary data.</text>
</comment>
<gene>
    <name evidence="2" type="ORF">CfE428DRAFT_6275</name>
</gene>
<sequence>MKQITLCFLAVIALVFSGCANGNVLAPYRSVTIRPHDRVALGVNITAKKMRYEFHTARDGNQKVRFTELNPLRSFPTQETAGSSCAGDTYYRGINVFEFENRTSHPITVYFDK</sequence>
<proteinExistence type="predicted"/>
<dbReference type="RefSeq" id="WP_006983593.1">
    <property type="nucleotide sequence ID" value="NZ_ABVL01000038.1"/>
</dbReference>
<dbReference type="PROSITE" id="PS51257">
    <property type="entry name" value="PROKAR_LIPOPROTEIN"/>
    <property type="match status" value="1"/>
</dbReference>
<dbReference type="AlphaFoldDB" id="B4DBI4"/>
<dbReference type="InParanoid" id="B4DBI4"/>
<dbReference type="Proteomes" id="UP000005824">
    <property type="component" value="Unassembled WGS sequence"/>
</dbReference>
<reference evidence="2 3" key="1">
    <citation type="journal article" date="2011" name="J. Bacteriol.">
        <title>Genome sequence of Chthoniobacter flavus Ellin428, an aerobic heterotrophic soil bacterium.</title>
        <authorList>
            <person name="Kant R."/>
            <person name="van Passel M.W."/>
            <person name="Palva A."/>
            <person name="Lucas S."/>
            <person name="Lapidus A."/>
            <person name="Glavina Del Rio T."/>
            <person name="Dalin E."/>
            <person name="Tice H."/>
            <person name="Bruce D."/>
            <person name="Goodwin L."/>
            <person name="Pitluck S."/>
            <person name="Larimer F.W."/>
            <person name="Land M.L."/>
            <person name="Hauser L."/>
            <person name="Sangwan P."/>
            <person name="de Vos W.M."/>
            <person name="Janssen P.H."/>
            <person name="Smidt H."/>
        </authorList>
    </citation>
    <scope>NUCLEOTIDE SEQUENCE [LARGE SCALE GENOMIC DNA]</scope>
    <source>
        <strain evidence="2 3">Ellin428</strain>
    </source>
</reference>
<keyword evidence="3" id="KW-1185">Reference proteome</keyword>
<name>B4DBI4_9BACT</name>
<evidence type="ECO:0000256" key="1">
    <source>
        <dbReference type="SAM" id="SignalP"/>
    </source>
</evidence>
<evidence type="ECO:0000313" key="2">
    <source>
        <dbReference type="EMBL" id="EDY16171.1"/>
    </source>
</evidence>
<accession>B4DBI4</accession>
<feature type="signal peptide" evidence="1">
    <location>
        <begin position="1"/>
        <end position="22"/>
    </location>
</feature>
<protein>
    <recommendedName>
        <fullName evidence="4">Lipoprotein</fullName>
    </recommendedName>
</protein>
<evidence type="ECO:0008006" key="4">
    <source>
        <dbReference type="Google" id="ProtNLM"/>
    </source>
</evidence>